<dbReference type="Pfam" id="PF13527">
    <property type="entry name" value="Acetyltransf_9"/>
    <property type="match status" value="1"/>
</dbReference>
<dbReference type="SUPFAM" id="SSF55718">
    <property type="entry name" value="SCP-like"/>
    <property type="match status" value="1"/>
</dbReference>
<evidence type="ECO:0000313" key="2">
    <source>
        <dbReference type="EMBL" id="TCL58949.1"/>
    </source>
</evidence>
<keyword evidence="2" id="KW-0808">Transferase</keyword>
<dbReference type="Proteomes" id="UP000295718">
    <property type="component" value="Unassembled WGS sequence"/>
</dbReference>
<dbReference type="GO" id="GO:0034069">
    <property type="term" value="F:aminoglycoside N-acetyltransferase activity"/>
    <property type="evidence" value="ECO:0007669"/>
    <property type="project" value="TreeGrafter"/>
</dbReference>
<gene>
    <name evidence="2" type="ORF">EDD76_105122</name>
</gene>
<protein>
    <submittedName>
        <fullName evidence="2">Putative acetyltransferase</fullName>
    </submittedName>
</protein>
<dbReference type="InterPro" id="IPR036527">
    <property type="entry name" value="SCP2_sterol-bd_dom_sf"/>
</dbReference>
<evidence type="ECO:0000313" key="3">
    <source>
        <dbReference type="Proteomes" id="UP000295718"/>
    </source>
</evidence>
<dbReference type="InterPro" id="IPR051554">
    <property type="entry name" value="Acetyltransferase_Eis"/>
</dbReference>
<dbReference type="RefSeq" id="WP_165919304.1">
    <property type="nucleotide sequence ID" value="NZ_JPNB01000001.1"/>
</dbReference>
<proteinExistence type="predicted"/>
<accession>A0A4R1R0Y4</accession>
<dbReference type="Pfam" id="PF13530">
    <property type="entry name" value="SCP2_2"/>
    <property type="match status" value="1"/>
</dbReference>
<dbReference type="PANTHER" id="PTHR37817:SF1">
    <property type="entry name" value="N-ACETYLTRANSFERASE EIS"/>
    <property type="match status" value="1"/>
</dbReference>
<dbReference type="PANTHER" id="PTHR37817">
    <property type="entry name" value="N-ACETYLTRANSFERASE EIS"/>
    <property type="match status" value="1"/>
</dbReference>
<dbReference type="STRING" id="1469948.GCA_000732725_01827"/>
<dbReference type="EMBL" id="SLUO01000005">
    <property type="protein sequence ID" value="TCL58949.1"/>
    <property type="molecule type" value="Genomic_DNA"/>
</dbReference>
<keyword evidence="3" id="KW-1185">Reference proteome</keyword>
<dbReference type="InterPro" id="IPR025559">
    <property type="entry name" value="Eis_dom"/>
</dbReference>
<dbReference type="Gene3D" id="3.40.630.30">
    <property type="match status" value="1"/>
</dbReference>
<dbReference type="SUPFAM" id="SSF55729">
    <property type="entry name" value="Acyl-CoA N-acyltransferases (Nat)"/>
    <property type="match status" value="1"/>
</dbReference>
<dbReference type="GO" id="GO:0030649">
    <property type="term" value="P:aminoglycoside antibiotic catabolic process"/>
    <property type="evidence" value="ECO:0007669"/>
    <property type="project" value="TreeGrafter"/>
</dbReference>
<comment type="caution">
    <text evidence="2">The sequence shown here is derived from an EMBL/GenBank/DDBJ whole genome shotgun (WGS) entry which is preliminary data.</text>
</comment>
<evidence type="ECO:0000259" key="1">
    <source>
        <dbReference type="Pfam" id="PF13530"/>
    </source>
</evidence>
<dbReference type="Gene3D" id="3.30.1050.10">
    <property type="entry name" value="SCP2 sterol-binding domain"/>
    <property type="match status" value="1"/>
</dbReference>
<sequence length="422" mass="48785">MIKEIIGEECLALRTLWERVFSEDSHEFTGYYFEEKAGRNRAFVLYPDTGEAEKERYSDTGDTEELITADLKREAPAAMLHLSPYVMELRVGDTFASLEINYIVGVATEAKYRHRGYMRELLKASMDYMYAGNQPFAFLMPASPKIYEPFQFVYIYDKKKYKVKVLALQETIRNSSSGHPRRPWETAVLQREEIPQLLHYASSRLKESYDVFIRRDEAYYDTLIKELEVQNGAIFLLRESEKRESCRLRETETQGEKITGYFLYTQEGQKTDIQEALFDDDYFCQQSGFLEEAGDKPIIMARILNVQAMLSLLRKKTSTACSEAGDKEDIILNIRIADPMLEGNNGIWQCSVGYREADIQRNRNVGAEVSCSTTIDSLTSWVFGYRPPEECFEIPQNEQKGDVLCKLNSIKLFSRVFINEIV</sequence>
<dbReference type="InterPro" id="IPR016181">
    <property type="entry name" value="Acyl_CoA_acyltransferase"/>
</dbReference>
<name>A0A4R1R0Y4_9FIRM</name>
<reference evidence="2 3" key="1">
    <citation type="submission" date="2019-03" db="EMBL/GenBank/DDBJ databases">
        <title>Genomic Encyclopedia of Type Strains, Phase IV (KMG-IV): sequencing the most valuable type-strain genomes for metagenomic binning, comparative biology and taxonomic classification.</title>
        <authorList>
            <person name="Goeker M."/>
        </authorList>
    </citation>
    <scope>NUCLEOTIDE SEQUENCE [LARGE SCALE GENOMIC DNA]</scope>
    <source>
        <strain evidence="2 3">DSM 100556</strain>
    </source>
</reference>
<feature type="domain" description="Enhanced intracellular survival protein" evidence="1">
    <location>
        <begin position="329"/>
        <end position="391"/>
    </location>
</feature>
<organism evidence="2 3">
    <name type="scientific">Kineothrix alysoides</name>
    <dbReference type="NCBI Taxonomy" id="1469948"/>
    <lineage>
        <taxon>Bacteria</taxon>
        <taxon>Bacillati</taxon>
        <taxon>Bacillota</taxon>
        <taxon>Clostridia</taxon>
        <taxon>Lachnospirales</taxon>
        <taxon>Lachnospiraceae</taxon>
        <taxon>Kineothrix</taxon>
    </lineage>
</organism>
<dbReference type="AlphaFoldDB" id="A0A4R1R0Y4"/>